<dbReference type="eggNOG" id="COG0385">
    <property type="taxonomic scope" value="Bacteria"/>
</dbReference>
<feature type="transmembrane region" description="Helical" evidence="8">
    <location>
        <begin position="44"/>
        <end position="62"/>
    </location>
</feature>
<keyword evidence="7 8" id="KW-0472">Membrane</keyword>
<feature type="transmembrane region" description="Helical" evidence="8">
    <location>
        <begin position="20"/>
        <end position="38"/>
    </location>
</feature>
<keyword evidence="5 8" id="KW-0812">Transmembrane</keyword>
<dbReference type="Gene3D" id="1.20.1530.20">
    <property type="match status" value="1"/>
</dbReference>
<comment type="subcellular location">
    <subcellularLocation>
        <location evidence="1">Cell membrane</location>
        <topology evidence="1">Multi-pass membrane protein</topology>
    </subcellularLocation>
</comment>
<evidence type="ECO:0000256" key="6">
    <source>
        <dbReference type="ARBA" id="ARBA00022989"/>
    </source>
</evidence>
<proteinExistence type="inferred from homology"/>
<sequence length="323" mass="34469">MPILPTSAWSGWLDRRQTALYLSSMIAAALLAWIWPPADGLAQAINPALALMLFATFLSLPLSRLRQALRHRRFLLALCVANFLAVPLLVAGLLHWAALTPVVAIGVAMVLLCPCVDYVVTFSGLGGADSRLLLAATPLLLLLQMLLLPLWLTLLFHDAAIAVSGAPFLAAFLTLIALPLGLAGLCQRWGARSPTGARVNIWLGMLPVPATAVVLALVTASVTPQLAMAGQTVRQVLPVYLLFAVAMPAVGWMVARGFGLDAPAGRAVVFSASTRNALVILPLALTVPGAMPLMPAVVVTQTLVELLAELVYIRWTPRMRFER</sequence>
<dbReference type="InterPro" id="IPR002657">
    <property type="entry name" value="BilAc:Na_symport/Acr3"/>
</dbReference>
<feature type="transmembrane region" description="Helical" evidence="8">
    <location>
        <begin position="235"/>
        <end position="255"/>
    </location>
</feature>
<dbReference type="AlphaFoldDB" id="C6C681"/>
<dbReference type="RefSeq" id="WP_015855582.1">
    <property type="nucleotide sequence ID" value="NC_012880.1"/>
</dbReference>
<protein>
    <submittedName>
        <fullName evidence="9">Bile acid:sodium symporter</fullName>
    </submittedName>
</protein>
<evidence type="ECO:0000256" key="1">
    <source>
        <dbReference type="ARBA" id="ARBA00004651"/>
    </source>
</evidence>
<accession>C6C681</accession>
<gene>
    <name evidence="9" type="ordered locus">Dd703_3937</name>
</gene>
<reference evidence="9" key="1">
    <citation type="submission" date="2009-06" db="EMBL/GenBank/DDBJ databases">
        <title>Complete sequence of Dickeya dadantii Ech703.</title>
        <authorList>
            <consortium name="US DOE Joint Genome Institute"/>
            <person name="Lucas S."/>
            <person name="Copeland A."/>
            <person name="Lapidus A."/>
            <person name="Glavina del Rio T."/>
            <person name="Dalin E."/>
            <person name="Tice H."/>
            <person name="Bruce D."/>
            <person name="Goodwin L."/>
            <person name="Pitluck S."/>
            <person name="Chertkov O."/>
            <person name="Brettin T."/>
            <person name="Detter J.C."/>
            <person name="Han C."/>
            <person name="Larimer F."/>
            <person name="Land M."/>
            <person name="Hauser L."/>
            <person name="Kyrpides N."/>
            <person name="Mikhailova N."/>
            <person name="Balakrishnan V."/>
            <person name="Glasner J."/>
            <person name="Perna N.T."/>
        </authorList>
    </citation>
    <scope>NUCLEOTIDE SEQUENCE [LARGE SCALE GENOMIC DNA]</scope>
    <source>
        <strain evidence="9">Ech703</strain>
    </source>
</reference>
<evidence type="ECO:0000256" key="4">
    <source>
        <dbReference type="ARBA" id="ARBA00022475"/>
    </source>
</evidence>
<feature type="transmembrane region" description="Helical" evidence="8">
    <location>
        <begin position="102"/>
        <end position="120"/>
    </location>
</feature>
<dbReference type="PANTHER" id="PTHR43057">
    <property type="entry name" value="ARSENITE EFFLUX TRANSPORTER"/>
    <property type="match status" value="1"/>
</dbReference>
<dbReference type="Proteomes" id="UP000002734">
    <property type="component" value="Chromosome"/>
</dbReference>
<keyword evidence="6 8" id="KW-1133">Transmembrane helix</keyword>
<dbReference type="Pfam" id="PF01758">
    <property type="entry name" value="SBF"/>
    <property type="match status" value="1"/>
</dbReference>
<organism evidence="9 10">
    <name type="scientific">Musicola paradisiaca (strain Ech703)</name>
    <name type="common">Dickeya paradisiaca</name>
    <name type="synonym">Dickeya dadantii</name>
    <dbReference type="NCBI Taxonomy" id="579405"/>
    <lineage>
        <taxon>Bacteria</taxon>
        <taxon>Pseudomonadati</taxon>
        <taxon>Pseudomonadota</taxon>
        <taxon>Gammaproteobacteria</taxon>
        <taxon>Enterobacterales</taxon>
        <taxon>Pectobacteriaceae</taxon>
        <taxon>Musicola</taxon>
    </lineage>
</organism>
<dbReference type="GO" id="GO:0015297">
    <property type="term" value="F:antiporter activity"/>
    <property type="evidence" value="ECO:0007669"/>
    <property type="project" value="InterPro"/>
</dbReference>
<keyword evidence="10" id="KW-1185">Reference proteome</keyword>
<name>C6C681_MUSP7</name>
<feature type="transmembrane region" description="Helical" evidence="8">
    <location>
        <begin position="74"/>
        <end position="96"/>
    </location>
</feature>
<dbReference type="GO" id="GO:0005886">
    <property type="term" value="C:plasma membrane"/>
    <property type="evidence" value="ECO:0007669"/>
    <property type="project" value="UniProtKB-SubCell"/>
</dbReference>
<feature type="transmembrane region" description="Helical" evidence="8">
    <location>
        <begin position="159"/>
        <end position="180"/>
    </location>
</feature>
<dbReference type="STRING" id="579405.Dd703_3937"/>
<comment type="similarity">
    <text evidence="2">Belongs to the arsenical resistance-3 (ACR3) (TC 2.A.59) family.</text>
</comment>
<dbReference type="HOGENOM" id="CLU_022869_1_1_6"/>
<evidence type="ECO:0000256" key="5">
    <source>
        <dbReference type="ARBA" id="ARBA00022692"/>
    </source>
</evidence>
<evidence type="ECO:0000256" key="8">
    <source>
        <dbReference type="SAM" id="Phobius"/>
    </source>
</evidence>
<evidence type="ECO:0000313" key="9">
    <source>
        <dbReference type="EMBL" id="ACS87690.1"/>
    </source>
</evidence>
<dbReference type="KEGG" id="dda:Dd703_3937"/>
<dbReference type="InterPro" id="IPR038770">
    <property type="entry name" value="Na+/solute_symporter_sf"/>
</dbReference>
<dbReference type="InterPro" id="IPR004706">
    <property type="entry name" value="Arsenical-R_Acr3"/>
</dbReference>
<dbReference type="GO" id="GO:0015104">
    <property type="term" value="F:antimonite transmembrane transporter activity"/>
    <property type="evidence" value="ECO:0007669"/>
    <property type="project" value="TreeGrafter"/>
</dbReference>
<evidence type="ECO:0000256" key="7">
    <source>
        <dbReference type="ARBA" id="ARBA00023136"/>
    </source>
</evidence>
<keyword evidence="4" id="KW-1003">Cell membrane</keyword>
<evidence type="ECO:0000256" key="3">
    <source>
        <dbReference type="ARBA" id="ARBA00022448"/>
    </source>
</evidence>
<dbReference type="EMBL" id="CP001654">
    <property type="protein sequence ID" value="ACS87690.1"/>
    <property type="molecule type" value="Genomic_DNA"/>
</dbReference>
<keyword evidence="3" id="KW-0813">Transport</keyword>
<feature type="transmembrane region" description="Helical" evidence="8">
    <location>
        <begin position="201"/>
        <end position="223"/>
    </location>
</feature>
<evidence type="ECO:0000256" key="2">
    <source>
        <dbReference type="ARBA" id="ARBA00010110"/>
    </source>
</evidence>
<evidence type="ECO:0000313" key="10">
    <source>
        <dbReference type="Proteomes" id="UP000002734"/>
    </source>
</evidence>
<dbReference type="PANTHER" id="PTHR43057:SF1">
    <property type="entry name" value="ARSENICAL-RESISTANCE PROTEIN 3"/>
    <property type="match status" value="1"/>
</dbReference>
<feature type="transmembrane region" description="Helical" evidence="8">
    <location>
        <begin position="132"/>
        <end position="153"/>
    </location>
</feature>
<dbReference type="GO" id="GO:0015105">
    <property type="term" value="F:arsenite transmembrane transporter activity"/>
    <property type="evidence" value="ECO:0007669"/>
    <property type="project" value="TreeGrafter"/>
</dbReference>